<comment type="cofactor">
    <cofactor evidence="1 11">
        <name>Mg(2+)</name>
        <dbReference type="ChEBI" id="CHEBI:18420"/>
    </cofactor>
</comment>
<reference evidence="13 14" key="1">
    <citation type="submission" date="2019-04" db="EMBL/GenBank/DDBJ databases">
        <title>Phreatobacter aquaticus sp. nov.</title>
        <authorList>
            <person name="Choi A."/>
            <person name="Baek K."/>
        </authorList>
    </citation>
    <scope>NUCLEOTIDE SEQUENCE [LARGE SCALE GENOMIC DNA]</scope>
    <source>
        <strain evidence="13 14">NMCR1094</strain>
    </source>
</reference>
<evidence type="ECO:0000256" key="11">
    <source>
        <dbReference type="RuleBase" id="RU365090"/>
    </source>
</evidence>
<dbReference type="SUPFAM" id="SSF53218">
    <property type="entry name" value="Molybdenum cofactor biosynthesis proteins"/>
    <property type="match status" value="1"/>
</dbReference>
<comment type="function">
    <text evidence="2 11">Catalyzes the insertion of molybdate into adenylated molybdopterin with the concomitant release of AMP.</text>
</comment>
<evidence type="ECO:0000313" key="14">
    <source>
        <dbReference type="Proteomes" id="UP000298588"/>
    </source>
</evidence>
<dbReference type="UniPathway" id="UPA00344"/>
<keyword evidence="9 11" id="KW-0501">Molybdenum cofactor biosynthesis</keyword>
<dbReference type="Pfam" id="PF00994">
    <property type="entry name" value="MoCF_biosynth"/>
    <property type="match status" value="1"/>
</dbReference>
<evidence type="ECO:0000256" key="5">
    <source>
        <dbReference type="ARBA" id="ARBA00022505"/>
    </source>
</evidence>
<comment type="pathway">
    <text evidence="3 11">Cofactor biosynthesis; molybdopterin biosynthesis.</text>
</comment>
<evidence type="ECO:0000256" key="6">
    <source>
        <dbReference type="ARBA" id="ARBA00022679"/>
    </source>
</evidence>
<dbReference type="GO" id="GO:0046872">
    <property type="term" value="F:metal ion binding"/>
    <property type="evidence" value="ECO:0007669"/>
    <property type="project" value="UniProtKB-UniRule"/>
</dbReference>
<gene>
    <name evidence="13" type="ORF">E8L99_14935</name>
</gene>
<evidence type="ECO:0000256" key="4">
    <source>
        <dbReference type="ARBA" id="ARBA00010763"/>
    </source>
</evidence>
<dbReference type="FunFam" id="3.40.980.10:FF:000004">
    <property type="entry name" value="Molybdopterin molybdenumtransferase"/>
    <property type="match status" value="1"/>
</dbReference>
<dbReference type="EC" id="2.10.1.1" evidence="11"/>
<dbReference type="InterPro" id="IPR038987">
    <property type="entry name" value="MoeA-like"/>
</dbReference>
<accession>A0A4D7QMV7</accession>
<dbReference type="NCBIfam" id="NF045515">
    <property type="entry name" value="Glp_gephyrin"/>
    <property type="match status" value="1"/>
</dbReference>
<dbReference type="NCBIfam" id="TIGR00177">
    <property type="entry name" value="molyb_syn"/>
    <property type="match status" value="1"/>
</dbReference>
<dbReference type="PROSITE" id="PS01079">
    <property type="entry name" value="MOCF_BIOSYNTHESIS_2"/>
    <property type="match status" value="1"/>
</dbReference>
<dbReference type="Gene3D" id="2.40.340.10">
    <property type="entry name" value="MoeA, C-terminal, domain IV"/>
    <property type="match status" value="1"/>
</dbReference>
<proteinExistence type="inferred from homology"/>
<dbReference type="SMART" id="SM00852">
    <property type="entry name" value="MoCF_biosynth"/>
    <property type="match status" value="1"/>
</dbReference>
<evidence type="ECO:0000259" key="12">
    <source>
        <dbReference type="SMART" id="SM00852"/>
    </source>
</evidence>
<name>A0A4D7QMV7_9HYPH</name>
<dbReference type="Pfam" id="PF03454">
    <property type="entry name" value="MoeA_C"/>
    <property type="match status" value="1"/>
</dbReference>
<evidence type="ECO:0000256" key="9">
    <source>
        <dbReference type="ARBA" id="ARBA00023150"/>
    </source>
</evidence>
<sequence length="417" mass="43543">MAQLSSDHFAFGPGLLSIEEALARASANLKPIAEVESVSLVEADGRILAHDLIAGVDLPPFFNSAVDGYAVRHADLQPGGETIMPITGRIAAGGEGAFSVPAGAAVRIFTGAPMPDGADTVFMQEDVRLDGNRVTLPTGLKPGANCRPAGEDLPRGQVALTAGRRMTPETIALAAALGIDRLTVRRPIRVAIFSTGDELVSPGQALPPSSLYDSNRFTLAALVRRLGADVTDLGILKDNREAVAAALAGAAADHDLILTSGGVSTGEEDHVKAAVEQEGSLAFWRLAIKPGRPVAMGVVGGTAFIGLPGNPVAVFITFAHVVRPFLTALAGGKPERPLALPVRSGFAYRKKEGRREYVRVSLNRGADGVVEAHKHPREGAGVITSLTETDGLVELTEDITRIEPGAIVGFLSYALLR</sequence>
<dbReference type="EMBL" id="CP039865">
    <property type="protein sequence ID" value="QCK86959.1"/>
    <property type="molecule type" value="Genomic_DNA"/>
</dbReference>
<dbReference type="PANTHER" id="PTHR10192:SF5">
    <property type="entry name" value="GEPHYRIN"/>
    <property type="match status" value="1"/>
</dbReference>
<dbReference type="SUPFAM" id="SSF63867">
    <property type="entry name" value="MoeA C-terminal domain-like"/>
    <property type="match status" value="1"/>
</dbReference>
<evidence type="ECO:0000256" key="1">
    <source>
        <dbReference type="ARBA" id="ARBA00001946"/>
    </source>
</evidence>
<dbReference type="AlphaFoldDB" id="A0A4D7QMV7"/>
<dbReference type="CDD" id="cd00887">
    <property type="entry name" value="MoeA"/>
    <property type="match status" value="1"/>
</dbReference>
<organism evidence="13 14">
    <name type="scientific">Phreatobacter aquaticus</name>
    <dbReference type="NCBI Taxonomy" id="2570229"/>
    <lineage>
        <taxon>Bacteria</taxon>
        <taxon>Pseudomonadati</taxon>
        <taxon>Pseudomonadota</taxon>
        <taxon>Alphaproteobacteria</taxon>
        <taxon>Hyphomicrobiales</taxon>
        <taxon>Phreatobacteraceae</taxon>
        <taxon>Phreatobacter</taxon>
    </lineage>
</organism>
<dbReference type="KEGG" id="paqt:E8L99_14935"/>
<keyword evidence="8 11" id="KW-0460">Magnesium</keyword>
<dbReference type="Gene3D" id="3.90.105.10">
    <property type="entry name" value="Molybdopterin biosynthesis moea protein, domain 2"/>
    <property type="match status" value="1"/>
</dbReference>
<dbReference type="Proteomes" id="UP000298588">
    <property type="component" value="Chromosome"/>
</dbReference>
<dbReference type="InterPro" id="IPR001453">
    <property type="entry name" value="MoaB/Mog_dom"/>
</dbReference>
<evidence type="ECO:0000256" key="10">
    <source>
        <dbReference type="ARBA" id="ARBA00047317"/>
    </source>
</evidence>
<dbReference type="GO" id="GO:0005829">
    <property type="term" value="C:cytosol"/>
    <property type="evidence" value="ECO:0007669"/>
    <property type="project" value="TreeGrafter"/>
</dbReference>
<dbReference type="Gene3D" id="3.40.980.10">
    <property type="entry name" value="MoaB/Mog-like domain"/>
    <property type="match status" value="1"/>
</dbReference>
<feature type="domain" description="MoaB/Mog" evidence="12">
    <location>
        <begin position="191"/>
        <end position="328"/>
    </location>
</feature>
<dbReference type="GO" id="GO:0061599">
    <property type="term" value="F:molybdopterin molybdotransferase activity"/>
    <property type="evidence" value="ECO:0007669"/>
    <property type="project" value="UniProtKB-UniRule"/>
</dbReference>
<dbReference type="GO" id="GO:0006777">
    <property type="term" value="P:Mo-molybdopterin cofactor biosynthetic process"/>
    <property type="evidence" value="ECO:0007669"/>
    <property type="project" value="UniProtKB-UniRule"/>
</dbReference>
<evidence type="ECO:0000256" key="7">
    <source>
        <dbReference type="ARBA" id="ARBA00022723"/>
    </source>
</evidence>
<comment type="catalytic activity">
    <reaction evidence="10">
        <text>adenylyl-molybdopterin + molybdate = Mo-molybdopterin + AMP + H(+)</text>
        <dbReference type="Rhea" id="RHEA:35047"/>
        <dbReference type="ChEBI" id="CHEBI:15378"/>
        <dbReference type="ChEBI" id="CHEBI:36264"/>
        <dbReference type="ChEBI" id="CHEBI:62727"/>
        <dbReference type="ChEBI" id="CHEBI:71302"/>
        <dbReference type="ChEBI" id="CHEBI:456215"/>
        <dbReference type="EC" id="2.10.1.1"/>
    </reaction>
</comment>
<dbReference type="InterPro" id="IPR008284">
    <property type="entry name" value="MoCF_biosynth_CS"/>
</dbReference>
<evidence type="ECO:0000256" key="3">
    <source>
        <dbReference type="ARBA" id="ARBA00005046"/>
    </source>
</evidence>
<evidence type="ECO:0000256" key="8">
    <source>
        <dbReference type="ARBA" id="ARBA00022842"/>
    </source>
</evidence>
<dbReference type="PANTHER" id="PTHR10192">
    <property type="entry name" value="MOLYBDOPTERIN BIOSYNTHESIS PROTEIN"/>
    <property type="match status" value="1"/>
</dbReference>
<protein>
    <recommendedName>
        <fullName evidence="11">Molybdopterin molybdenumtransferase</fullName>
        <ecNumber evidence="11">2.10.1.1</ecNumber>
    </recommendedName>
</protein>
<dbReference type="InterPro" id="IPR005110">
    <property type="entry name" value="MoeA_linker/N"/>
</dbReference>
<dbReference type="InterPro" id="IPR036135">
    <property type="entry name" value="MoeA_linker/N_sf"/>
</dbReference>
<evidence type="ECO:0000256" key="2">
    <source>
        <dbReference type="ARBA" id="ARBA00002901"/>
    </source>
</evidence>
<keyword evidence="14" id="KW-1185">Reference proteome</keyword>
<dbReference type="Gene3D" id="2.170.190.11">
    <property type="entry name" value="Molybdopterin biosynthesis moea protein, domain 3"/>
    <property type="match status" value="1"/>
</dbReference>
<dbReference type="OrthoDB" id="9804758at2"/>
<keyword evidence="7 11" id="KW-0479">Metal-binding</keyword>
<keyword evidence="5 11" id="KW-0500">Molybdenum</keyword>
<dbReference type="SUPFAM" id="SSF63882">
    <property type="entry name" value="MoeA N-terminal region -like"/>
    <property type="match status" value="1"/>
</dbReference>
<dbReference type="InterPro" id="IPR036688">
    <property type="entry name" value="MoeA_C_domain_IV_sf"/>
</dbReference>
<dbReference type="InterPro" id="IPR036425">
    <property type="entry name" value="MoaB/Mog-like_dom_sf"/>
</dbReference>
<keyword evidence="6 11" id="KW-0808">Transferase</keyword>
<dbReference type="Pfam" id="PF03453">
    <property type="entry name" value="MoeA_N"/>
    <property type="match status" value="1"/>
</dbReference>
<comment type="similarity">
    <text evidence="4 11">Belongs to the MoeA family.</text>
</comment>
<evidence type="ECO:0000313" key="13">
    <source>
        <dbReference type="EMBL" id="QCK86959.1"/>
    </source>
</evidence>
<dbReference type="InterPro" id="IPR005111">
    <property type="entry name" value="MoeA_C_domain_IV"/>
</dbReference>
<dbReference type="RefSeq" id="WP_137100290.1">
    <property type="nucleotide sequence ID" value="NZ_CP039865.1"/>
</dbReference>